<dbReference type="NCBIfam" id="TIGR02276">
    <property type="entry name" value="beta_rpt_yvtn"/>
    <property type="match status" value="1"/>
</dbReference>
<dbReference type="InterPro" id="IPR015943">
    <property type="entry name" value="WD40/YVTN_repeat-like_dom_sf"/>
</dbReference>
<organism evidence="3 4">
    <name type="scientific">Compostibacter hankyongensis</name>
    <dbReference type="NCBI Taxonomy" id="1007089"/>
    <lineage>
        <taxon>Bacteria</taxon>
        <taxon>Pseudomonadati</taxon>
        <taxon>Bacteroidota</taxon>
        <taxon>Chitinophagia</taxon>
        <taxon>Chitinophagales</taxon>
        <taxon>Chitinophagaceae</taxon>
        <taxon>Compostibacter</taxon>
    </lineage>
</organism>
<name>A0ABP8FWQ2_9BACT</name>
<dbReference type="PANTHER" id="PTHR47197">
    <property type="entry name" value="PROTEIN NIRF"/>
    <property type="match status" value="1"/>
</dbReference>
<evidence type="ECO:0000313" key="3">
    <source>
        <dbReference type="EMBL" id="GAA4312543.1"/>
    </source>
</evidence>
<evidence type="ECO:0000256" key="1">
    <source>
        <dbReference type="ARBA" id="ARBA00022729"/>
    </source>
</evidence>
<dbReference type="InterPro" id="IPR011964">
    <property type="entry name" value="YVTN_b-propeller_repeat"/>
</dbReference>
<dbReference type="Gene3D" id="2.130.10.10">
    <property type="entry name" value="YVTN repeat-like/Quinoprotein amine dehydrogenase"/>
    <property type="match status" value="2"/>
</dbReference>
<evidence type="ECO:0000259" key="2">
    <source>
        <dbReference type="Pfam" id="PF21783"/>
    </source>
</evidence>
<dbReference type="EMBL" id="BAABFN010000005">
    <property type="protein sequence ID" value="GAA4312543.1"/>
    <property type="molecule type" value="Genomic_DNA"/>
</dbReference>
<keyword evidence="4" id="KW-1185">Reference proteome</keyword>
<keyword evidence="1" id="KW-0732">Signal</keyword>
<proteinExistence type="predicted"/>
<dbReference type="InterPro" id="IPR011045">
    <property type="entry name" value="N2O_reductase_N"/>
</dbReference>
<dbReference type="InterPro" id="IPR001680">
    <property type="entry name" value="WD40_rpt"/>
</dbReference>
<dbReference type="Proteomes" id="UP001501207">
    <property type="component" value="Unassembled WGS sequence"/>
</dbReference>
<dbReference type="SUPFAM" id="SSF50974">
    <property type="entry name" value="Nitrous oxide reductase, N-terminal domain"/>
    <property type="match status" value="1"/>
</dbReference>
<dbReference type="InterPro" id="IPR051200">
    <property type="entry name" value="Host-pathogen_enzymatic-act"/>
</dbReference>
<dbReference type="InterPro" id="IPR048433">
    <property type="entry name" value="YNCE-like_beta-prop"/>
</dbReference>
<comment type="caution">
    <text evidence="3">The sequence shown here is derived from an EMBL/GenBank/DDBJ whole genome shotgun (WGS) entry which is preliminary data.</text>
</comment>
<feature type="domain" description="YNCE-like beta-propeller" evidence="2">
    <location>
        <begin position="104"/>
        <end position="251"/>
    </location>
</feature>
<reference evidence="4" key="1">
    <citation type="journal article" date="2019" name="Int. J. Syst. Evol. Microbiol.">
        <title>The Global Catalogue of Microorganisms (GCM) 10K type strain sequencing project: providing services to taxonomists for standard genome sequencing and annotation.</title>
        <authorList>
            <consortium name="The Broad Institute Genomics Platform"/>
            <consortium name="The Broad Institute Genome Sequencing Center for Infectious Disease"/>
            <person name="Wu L."/>
            <person name="Ma J."/>
        </authorList>
    </citation>
    <scope>NUCLEOTIDE SEQUENCE [LARGE SCALE GENOMIC DNA]</scope>
    <source>
        <strain evidence="4">JCM 17664</strain>
    </source>
</reference>
<dbReference type="Pfam" id="PF21783">
    <property type="entry name" value="YNCE"/>
    <property type="match status" value="1"/>
</dbReference>
<evidence type="ECO:0000313" key="4">
    <source>
        <dbReference type="Proteomes" id="UP001501207"/>
    </source>
</evidence>
<accession>A0ABP8FWQ2</accession>
<sequence>MLVLSKGDHTLAIVDPASLKVMAKVPVGSDPHEVIASSDGKTAYVSIYGGGDLHTLNVIDLIAQKPLFNIDTRPLFGPHGLAFAGGKVWFSAEGSKSVGRYDPATKKLDWSMGTGQDRTHMIYVTPDQKHVYTTNVNSGTVSLLTAGPRQEWSQTVISVSKGSEGFDVSPDGRQLWTVSADDGSIAVIDLAAQKTVATIDAKISGANRLKFTPDGRRVLASSLKTGDLYVFEVASRKELTQIKIGHGGAGILIAPDGSRAFVGCTPDNYVAVIDLKTLKVVDHIDVGKSPDGLAWAVRQ</sequence>
<gene>
    <name evidence="3" type="ORF">GCM10023143_22280</name>
</gene>
<protein>
    <submittedName>
        <fullName evidence="3">YVTN family beta-propeller repeat protein</fullName>
    </submittedName>
</protein>
<dbReference type="PANTHER" id="PTHR47197:SF3">
    <property type="entry name" value="DIHYDRO-HEME D1 DEHYDROGENASE"/>
    <property type="match status" value="1"/>
</dbReference>
<dbReference type="SMART" id="SM00320">
    <property type="entry name" value="WD40"/>
    <property type="match status" value="3"/>
</dbReference>